<dbReference type="Proteomes" id="UP001143362">
    <property type="component" value="Unassembled WGS sequence"/>
</dbReference>
<dbReference type="Gene3D" id="3.60.140.10">
    <property type="entry name" value="CNF1/YfiH-like putative cysteine hydrolases"/>
    <property type="match status" value="1"/>
</dbReference>
<sequence length="223" mass="23933">MAQLIEADWPAPAGVRAFTTTRPQDQFTSLAELTGARKAVLELQQVHGTGVISAGEWCPEVSADACISDVVDVACRVVTADCLPLLICNLQGTEIAAVHAGWRGLCAGIIETTLAAMKSPNSELMVWLGPAISQAHFEVGAEVREQFLDQAIGDTAATSDCFLPGAAEKYFADLYQLARIRLDQCGAGSVYGGAYCTYGAPEQFYSYRRDGASQRMQSIIYQL</sequence>
<dbReference type="SUPFAM" id="SSF64438">
    <property type="entry name" value="CNF1/YfiH-like putative cysteine hydrolases"/>
    <property type="match status" value="1"/>
</dbReference>
<evidence type="ECO:0000256" key="5">
    <source>
        <dbReference type="ARBA" id="ARBA00022801"/>
    </source>
</evidence>
<dbReference type="EMBL" id="SHNN01000006">
    <property type="protein sequence ID" value="MCX2983197.1"/>
    <property type="molecule type" value="Genomic_DNA"/>
</dbReference>
<comment type="catalytic activity">
    <reaction evidence="8">
        <text>adenosine + phosphate = alpha-D-ribose 1-phosphate + adenine</text>
        <dbReference type="Rhea" id="RHEA:27642"/>
        <dbReference type="ChEBI" id="CHEBI:16335"/>
        <dbReference type="ChEBI" id="CHEBI:16708"/>
        <dbReference type="ChEBI" id="CHEBI:43474"/>
        <dbReference type="ChEBI" id="CHEBI:57720"/>
        <dbReference type="EC" id="2.4.2.1"/>
    </reaction>
    <physiologicalReaction direction="left-to-right" evidence="8">
        <dbReference type="Rhea" id="RHEA:27643"/>
    </physiologicalReaction>
</comment>
<evidence type="ECO:0000313" key="11">
    <source>
        <dbReference type="EMBL" id="MCX2983197.1"/>
    </source>
</evidence>
<dbReference type="InterPro" id="IPR003730">
    <property type="entry name" value="Cu_polyphenol_OxRdtase"/>
</dbReference>
<reference evidence="11" key="1">
    <citation type="submission" date="2019-02" db="EMBL/GenBank/DDBJ databases">
        <authorList>
            <person name="Li S.-H."/>
        </authorList>
    </citation>
    <scope>NUCLEOTIDE SEQUENCE</scope>
    <source>
        <strain evidence="11">IMCC14734</strain>
    </source>
</reference>
<organism evidence="11 12">
    <name type="scientific">Candidatus Litorirhabdus singularis</name>
    <dbReference type="NCBI Taxonomy" id="2518993"/>
    <lineage>
        <taxon>Bacteria</taxon>
        <taxon>Pseudomonadati</taxon>
        <taxon>Pseudomonadota</taxon>
        <taxon>Gammaproteobacteria</taxon>
        <taxon>Cellvibrionales</taxon>
        <taxon>Halieaceae</taxon>
        <taxon>Candidatus Litorirhabdus</taxon>
    </lineage>
</organism>
<dbReference type="InterPro" id="IPR011324">
    <property type="entry name" value="Cytotoxic_necrot_fac-like_cat"/>
</dbReference>
<proteinExistence type="inferred from homology"/>
<evidence type="ECO:0000256" key="10">
    <source>
        <dbReference type="RuleBase" id="RU361274"/>
    </source>
</evidence>
<evidence type="ECO:0000256" key="3">
    <source>
        <dbReference type="ARBA" id="ARBA00022679"/>
    </source>
</evidence>
<evidence type="ECO:0000256" key="1">
    <source>
        <dbReference type="ARBA" id="ARBA00000553"/>
    </source>
</evidence>
<evidence type="ECO:0000256" key="7">
    <source>
        <dbReference type="ARBA" id="ARBA00047989"/>
    </source>
</evidence>
<dbReference type="PANTHER" id="PTHR30616:SF2">
    <property type="entry name" value="PURINE NUCLEOSIDE PHOSPHORYLASE LACC1"/>
    <property type="match status" value="1"/>
</dbReference>
<name>A0ABT3TLJ3_9GAMM</name>
<comment type="similarity">
    <text evidence="2 10">Belongs to the purine nucleoside phosphorylase YfiH/LACC1 family.</text>
</comment>
<dbReference type="Pfam" id="PF02578">
    <property type="entry name" value="Cu-oxidase_4"/>
    <property type="match status" value="1"/>
</dbReference>
<evidence type="ECO:0000256" key="8">
    <source>
        <dbReference type="ARBA" id="ARBA00048968"/>
    </source>
</evidence>
<keyword evidence="4" id="KW-0479">Metal-binding</keyword>
<dbReference type="InterPro" id="IPR038371">
    <property type="entry name" value="Cu_polyphenol_OxRdtase_sf"/>
</dbReference>
<dbReference type="NCBIfam" id="TIGR00726">
    <property type="entry name" value="peptidoglycan editing factor PgeF"/>
    <property type="match status" value="1"/>
</dbReference>
<comment type="caution">
    <text evidence="11">The sequence shown here is derived from an EMBL/GenBank/DDBJ whole genome shotgun (WGS) entry which is preliminary data.</text>
</comment>
<gene>
    <name evidence="11" type="primary">pgeF</name>
    <name evidence="11" type="ORF">EYC98_20235</name>
</gene>
<accession>A0ABT3TLJ3</accession>
<evidence type="ECO:0000256" key="6">
    <source>
        <dbReference type="ARBA" id="ARBA00022833"/>
    </source>
</evidence>
<dbReference type="CDD" id="cd16833">
    <property type="entry name" value="YfiH"/>
    <property type="match status" value="1"/>
</dbReference>
<evidence type="ECO:0000256" key="2">
    <source>
        <dbReference type="ARBA" id="ARBA00007353"/>
    </source>
</evidence>
<comment type="catalytic activity">
    <reaction evidence="1">
        <text>inosine + phosphate = alpha-D-ribose 1-phosphate + hypoxanthine</text>
        <dbReference type="Rhea" id="RHEA:27646"/>
        <dbReference type="ChEBI" id="CHEBI:17368"/>
        <dbReference type="ChEBI" id="CHEBI:17596"/>
        <dbReference type="ChEBI" id="CHEBI:43474"/>
        <dbReference type="ChEBI" id="CHEBI:57720"/>
        <dbReference type="EC" id="2.4.2.1"/>
    </reaction>
    <physiologicalReaction direction="left-to-right" evidence="1">
        <dbReference type="Rhea" id="RHEA:27647"/>
    </physiologicalReaction>
</comment>
<evidence type="ECO:0000256" key="4">
    <source>
        <dbReference type="ARBA" id="ARBA00022723"/>
    </source>
</evidence>
<keyword evidence="6" id="KW-0862">Zinc</keyword>
<protein>
    <recommendedName>
        <fullName evidence="10">Purine nucleoside phosphorylase</fullName>
    </recommendedName>
</protein>
<dbReference type="PANTHER" id="PTHR30616">
    <property type="entry name" value="UNCHARACTERIZED PROTEIN YFIH"/>
    <property type="match status" value="1"/>
</dbReference>
<keyword evidence="12" id="KW-1185">Reference proteome</keyword>
<keyword evidence="3" id="KW-0808">Transferase</keyword>
<evidence type="ECO:0000256" key="9">
    <source>
        <dbReference type="ARBA" id="ARBA00049893"/>
    </source>
</evidence>
<comment type="catalytic activity">
    <reaction evidence="9">
        <text>S-methyl-5'-thioadenosine + phosphate = 5-(methylsulfanyl)-alpha-D-ribose 1-phosphate + adenine</text>
        <dbReference type="Rhea" id="RHEA:11852"/>
        <dbReference type="ChEBI" id="CHEBI:16708"/>
        <dbReference type="ChEBI" id="CHEBI:17509"/>
        <dbReference type="ChEBI" id="CHEBI:43474"/>
        <dbReference type="ChEBI" id="CHEBI:58533"/>
        <dbReference type="EC" id="2.4.2.28"/>
    </reaction>
    <physiologicalReaction direction="left-to-right" evidence="9">
        <dbReference type="Rhea" id="RHEA:11853"/>
    </physiologicalReaction>
</comment>
<comment type="catalytic activity">
    <reaction evidence="7">
        <text>adenosine + H2O + H(+) = inosine + NH4(+)</text>
        <dbReference type="Rhea" id="RHEA:24408"/>
        <dbReference type="ChEBI" id="CHEBI:15377"/>
        <dbReference type="ChEBI" id="CHEBI:15378"/>
        <dbReference type="ChEBI" id="CHEBI:16335"/>
        <dbReference type="ChEBI" id="CHEBI:17596"/>
        <dbReference type="ChEBI" id="CHEBI:28938"/>
        <dbReference type="EC" id="3.5.4.4"/>
    </reaction>
    <physiologicalReaction direction="left-to-right" evidence="7">
        <dbReference type="Rhea" id="RHEA:24409"/>
    </physiologicalReaction>
</comment>
<keyword evidence="5" id="KW-0378">Hydrolase</keyword>
<evidence type="ECO:0000313" key="12">
    <source>
        <dbReference type="Proteomes" id="UP001143362"/>
    </source>
</evidence>
<dbReference type="RefSeq" id="WP_279247234.1">
    <property type="nucleotide sequence ID" value="NZ_SHNN01000006.1"/>
</dbReference>